<evidence type="ECO:0000313" key="3">
    <source>
        <dbReference type="EMBL" id="KAF0765906.1"/>
    </source>
</evidence>
<name>A0A6G0Z5E5_APHCR</name>
<evidence type="ECO:0000256" key="1">
    <source>
        <dbReference type="SAM" id="MobiDB-lite"/>
    </source>
</evidence>
<dbReference type="PANTHER" id="PTHR19446">
    <property type="entry name" value="REVERSE TRANSCRIPTASES"/>
    <property type="match status" value="1"/>
</dbReference>
<dbReference type="GO" id="GO:0071897">
    <property type="term" value="P:DNA biosynthetic process"/>
    <property type="evidence" value="ECO:0007669"/>
    <property type="project" value="UniProtKB-ARBA"/>
</dbReference>
<feature type="domain" description="Reverse transcriptase" evidence="2">
    <location>
        <begin position="532"/>
        <end position="806"/>
    </location>
</feature>
<dbReference type="Pfam" id="PF00078">
    <property type="entry name" value="RVT_1"/>
    <property type="match status" value="1"/>
</dbReference>
<evidence type="ECO:0000259" key="2">
    <source>
        <dbReference type="PROSITE" id="PS50878"/>
    </source>
</evidence>
<reference evidence="3 4" key="1">
    <citation type="submission" date="2019-08" db="EMBL/GenBank/DDBJ databases">
        <title>Whole genome of Aphis craccivora.</title>
        <authorList>
            <person name="Voronova N.V."/>
            <person name="Shulinski R.S."/>
            <person name="Bandarenka Y.V."/>
            <person name="Zhorov D.G."/>
            <person name="Warner D."/>
        </authorList>
    </citation>
    <scope>NUCLEOTIDE SEQUENCE [LARGE SCALE GENOMIC DNA]</scope>
    <source>
        <strain evidence="3">180601</strain>
        <tissue evidence="3">Whole Body</tissue>
    </source>
</reference>
<dbReference type="PROSITE" id="PS50878">
    <property type="entry name" value="RT_POL"/>
    <property type="match status" value="1"/>
</dbReference>
<dbReference type="InterPro" id="IPR043502">
    <property type="entry name" value="DNA/RNA_pol_sf"/>
</dbReference>
<dbReference type="InterPro" id="IPR000477">
    <property type="entry name" value="RT_dom"/>
</dbReference>
<comment type="caution">
    <text evidence="3">The sequence shown here is derived from an EMBL/GenBank/DDBJ whole genome shotgun (WGS) entry which is preliminary data.</text>
</comment>
<dbReference type="InterPro" id="IPR005135">
    <property type="entry name" value="Endo/exonuclease/phosphatase"/>
</dbReference>
<gene>
    <name evidence="3" type="ORF">FWK35_00000645</name>
</gene>
<proteinExistence type="predicted"/>
<dbReference type="OrthoDB" id="6624020at2759"/>
<dbReference type="Gene3D" id="3.60.10.10">
    <property type="entry name" value="Endonuclease/exonuclease/phosphatase"/>
    <property type="match status" value="1"/>
</dbReference>
<dbReference type="GO" id="GO:0003824">
    <property type="term" value="F:catalytic activity"/>
    <property type="evidence" value="ECO:0007669"/>
    <property type="project" value="InterPro"/>
</dbReference>
<dbReference type="SUPFAM" id="SSF56219">
    <property type="entry name" value="DNase I-like"/>
    <property type="match status" value="1"/>
</dbReference>
<dbReference type="EMBL" id="VUJU01001306">
    <property type="protein sequence ID" value="KAF0765906.1"/>
    <property type="molecule type" value="Genomic_DNA"/>
</dbReference>
<accession>A0A6G0Z5E5</accession>
<dbReference type="Proteomes" id="UP000478052">
    <property type="component" value="Unassembled WGS sequence"/>
</dbReference>
<protein>
    <recommendedName>
        <fullName evidence="2">Reverse transcriptase domain-containing protein</fullName>
    </recommendedName>
</protein>
<dbReference type="Pfam" id="PF14529">
    <property type="entry name" value="Exo_endo_phos_2"/>
    <property type="match status" value="1"/>
</dbReference>
<dbReference type="AlphaFoldDB" id="A0A6G0Z5E5"/>
<evidence type="ECO:0000313" key="4">
    <source>
        <dbReference type="Proteomes" id="UP000478052"/>
    </source>
</evidence>
<dbReference type="InterPro" id="IPR036691">
    <property type="entry name" value="Endo/exonu/phosph_ase_sf"/>
</dbReference>
<sequence>MKVELDTGQETCTMSSHIALMVVEFSCLYPWSAETVASISIDGHGQQAGEAVSRHWRWCTKAPMVRSLFVDAMSGQPIADTPPPQFLHRPSILGLSRPTGNTTKTRHILLPLWWCRKKGKRLGQVASLAFSKQYRYRDEENGWYADASGRAAIVVLSGQHIQAVGPRQPGFRWIQMNGHRLYSCYCSPNVTLSDFEDFLSALEMSARNSPVPTIITGDFNAKSREWDSPREDNRGKALADLSASLGLIVCNQGQPTFVRRASESHIDLTFVKRSTTCWVDGWKVLDEESLSLHKYIEFSIKTTSQRGQEMSTRREWAYRKLDRGKLIEALKRDARPVPPAAEDACKQTVDWLTRACDASMPKAGRARRPPARCHKARRIYTRLKKKTDDAGYTEQLSAFRSERKLLVNKIREAKEENWRKLCELVDNDPWGLPYRIVMKKMTRRKTIPGIDLPGRLENIVSNLFPTKPLCTRDVIPVSQEDTDRACFSVDDVKAAVRGLPNGKAPGPDGIPNEVLKAAVGLYPQIFATLFNSCMRQVYYPPEWKTANLVLLRKPGKELENPSAYRPLCMLDSVGKLFEKLLTGRLREHLMKAGQAGNQLGFRPGKSILDAMSKVRSAYKNANGRGQTYNLFVGMLTLDVKNAFNSAPWDKIIDALVRKNTPPYLLNIIGRYLSERKIIVHTPDGSARHVDVSCGVPQGSVLGPNLWNALYDELLEIQFTLDVEIIAFADDVALLETASVPFLLEERLEQALGDVVDWLTANGLELAIEKFEAVLLTNRNKHNRMTVRFQGHIFESKPAVKYLGVSIDPRLHFKEHAELAAKRASDTCRHLTQILPNLRGPRQRTRKVLVTVVTSQMLYVAPFWFLSITVEALHQMEVVYRRVMLRVAFCYRTVSYEAAAVVSSMHPLALLAEERLEMYGGILKSLARDHSIRKWQTAWDTAKNGRWTHRLITELTPWLRRQHGEVSFHLSQVLTGHGCFGEYLHRFGKSDSDSCALCGASPDDVEHAVFQCDAFHRWRTETCVYLDVDQLTADNVVGIMLRSNSDWQRVTSMIGRIMSAREEEERTRQHTPGGAQGITR</sequence>
<dbReference type="CDD" id="cd01650">
    <property type="entry name" value="RT_nLTR_like"/>
    <property type="match status" value="1"/>
</dbReference>
<dbReference type="CDD" id="cd09077">
    <property type="entry name" value="R1-I-EN"/>
    <property type="match status" value="1"/>
</dbReference>
<feature type="region of interest" description="Disordered" evidence="1">
    <location>
        <begin position="1060"/>
        <end position="1079"/>
    </location>
</feature>
<organism evidence="3 4">
    <name type="scientific">Aphis craccivora</name>
    <name type="common">Cowpea aphid</name>
    <dbReference type="NCBI Taxonomy" id="307492"/>
    <lineage>
        <taxon>Eukaryota</taxon>
        <taxon>Metazoa</taxon>
        <taxon>Ecdysozoa</taxon>
        <taxon>Arthropoda</taxon>
        <taxon>Hexapoda</taxon>
        <taxon>Insecta</taxon>
        <taxon>Pterygota</taxon>
        <taxon>Neoptera</taxon>
        <taxon>Paraneoptera</taxon>
        <taxon>Hemiptera</taxon>
        <taxon>Sternorrhyncha</taxon>
        <taxon>Aphidomorpha</taxon>
        <taxon>Aphidoidea</taxon>
        <taxon>Aphididae</taxon>
        <taxon>Aphidini</taxon>
        <taxon>Aphis</taxon>
        <taxon>Aphis</taxon>
    </lineage>
</organism>
<dbReference type="SUPFAM" id="SSF56672">
    <property type="entry name" value="DNA/RNA polymerases"/>
    <property type="match status" value="1"/>
</dbReference>
<keyword evidence="4" id="KW-1185">Reference proteome</keyword>